<evidence type="ECO:0000256" key="1">
    <source>
        <dbReference type="SAM" id="MobiDB-lite"/>
    </source>
</evidence>
<reference evidence="2" key="2">
    <citation type="submission" date="2018-05" db="EMBL/GenBank/DDBJ databases">
        <title>OgluRS3 (Oryza glumaepatula Reference Sequence Version 3).</title>
        <authorList>
            <person name="Zhang J."/>
            <person name="Kudrna D."/>
            <person name="Lee S."/>
            <person name="Talag J."/>
            <person name="Welchert J."/>
            <person name="Wing R.A."/>
        </authorList>
    </citation>
    <scope>NUCLEOTIDE SEQUENCE [LARGE SCALE GENOMIC DNA]</scope>
</reference>
<evidence type="ECO:0000313" key="3">
    <source>
        <dbReference type="Proteomes" id="UP000026961"/>
    </source>
</evidence>
<keyword evidence="3" id="KW-1185">Reference proteome</keyword>
<feature type="compositionally biased region" description="Low complexity" evidence="1">
    <location>
        <begin position="33"/>
        <end position="46"/>
    </location>
</feature>
<accession>A0A0E0ABC0</accession>
<protein>
    <submittedName>
        <fullName evidence="2">Uncharacterized protein</fullName>
    </submittedName>
</protein>
<dbReference type="Proteomes" id="UP000026961">
    <property type="component" value="Chromosome 6"/>
</dbReference>
<feature type="compositionally biased region" description="Basic and acidic residues" evidence="1">
    <location>
        <begin position="52"/>
        <end position="79"/>
    </location>
</feature>
<dbReference type="Gramene" id="OGLUM06G20660.2">
    <property type="protein sequence ID" value="OGLUM06G20660.2"/>
    <property type="gene ID" value="OGLUM06G20660"/>
</dbReference>
<evidence type="ECO:0000313" key="2">
    <source>
        <dbReference type="EnsemblPlants" id="OGLUM06G20660.2"/>
    </source>
</evidence>
<organism evidence="2">
    <name type="scientific">Oryza glumipatula</name>
    <dbReference type="NCBI Taxonomy" id="40148"/>
    <lineage>
        <taxon>Eukaryota</taxon>
        <taxon>Viridiplantae</taxon>
        <taxon>Streptophyta</taxon>
        <taxon>Embryophyta</taxon>
        <taxon>Tracheophyta</taxon>
        <taxon>Spermatophyta</taxon>
        <taxon>Magnoliopsida</taxon>
        <taxon>Liliopsida</taxon>
        <taxon>Poales</taxon>
        <taxon>Poaceae</taxon>
        <taxon>BOP clade</taxon>
        <taxon>Oryzoideae</taxon>
        <taxon>Oryzeae</taxon>
        <taxon>Oryzinae</taxon>
        <taxon>Oryza</taxon>
    </lineage>
</organism>
<proteinExistence type="predicted"/>
<dbReference type="EnsemblPlants" id="OGLUM06G20660.2">
    <property type="protein sequence ID" value="OGLUM06G20660.2"/>
    <property type="gene ID" value="OGLUM06G20660"/>
</dbReference>
<dbReference type="AlphaFoldDB" id="A0A0E0ABC0"/>
<reference evidence="2" key="1">
    <citation type="submission" date="2015-04" db="UniProtKB">
        <authorList>
            <consortium name="EnsemblPlants"/>
        </authorList>
    </citation>
    <scope>IDENTIFICATION</scope>
</reference>
<feature type="region of interest" description="Disordered" evidence="1">
    <location>
        <begin position="1"/>
        <end position="108"/>
    </location>
</feature>
<name>A0A0E0ABC0_9ORYZ</name>
<sequence length="213" mass="22710">MADSSAASPIPVAYSSGDPPSATPVPVPGSDLPAAPAAKSEEASPAVPVIDPSKEERMGSEHPLPGDRAKPRDRDDPTPADRAPSAGTPALGGSSNSESSRKPVASEYKCSKLSKIPKSRSWSLVRSVRLAIQGNMRPVMPSDERSSAMTRWGSFVLQVIPCHLQNSMDALLHEDKTSAEPASWDPKQRSACRSLSVSLLLMTNGRRQKNFKI</sequence>